<gene>
    <name evidence="4" type="primary">cysE</name>
    <name evidence="4" type="ORF">NCTC11388_02612</name>
</gene>
<dbReference type="Gene3D" id="2.160.10.10">
    <property type="entry name" value="Hexapeptide repeat proteins"/>
    <property type="match status" value="1"/>
</dbReference>
<evidence type="ECO:0000256" key="3">
    <source>
        <dbReference type="ARBA" id="ARBA00023315"/>
    </source>
</evidence>
<keyword evidence="1" id="KW-0028">Amino-acid biosynthesis</keyword>
<dbReference type="InterPro" id="IPR045304">
    <property type="entry name" value="LbH_SAT"/>
</dbReference>
<accession>A0A380CAA9</accession>
<dbReference type="InterPro" id="IPR042122">
    <property type="entry name" value="Ser_AcTrfase_N_sf"/>
</dbReference>
<dbReference type="InterPro" id="IPR011004">
    <property type="entry name" value="Trimer_LpxA-like_sf"/>
</dbReference>
<keyword evidence="3 4" id="KW-0012">Acyltransferase</keyword>
<dbReference type="EC" id="2.3.1.30" evidence="4"/>
<dbReference type="Proteomes" id="UP000254893">
    <property type="component" value="Unassembled WGS sequence"/>
</dbReference>
<evidence type="ECO:0000313" key="4">
    <source>
        <dbReference type="EMBL" id="SUJ16431.1"/>
    </source>
</evidence>
<reference evidence="4 5" key="1">
    <citation type="submission" date="2018-06" db="EMBL/GenBank/DDBJ databases">
        <authorList>
            <consortium name="Pathogen Informatics"/>
            <person name="Doyle S."/>
        </authorList>
    </citation>
    <scope>NUCLEOTIDE SEQUENCE [LARGE SCALE GENOMIC DNA]</scope>
    <source>
        <strain evidence="4 5">NCTC11388</strain>
    </source>
</reference>
<dbReference type="GO" id="GO:0009001">
    <property type="term" value="F:serine O-acetyltransferase activity"/>
    <property type="evidence" value="ECO:0007669"/>
    <property type="project" value="UniProtKB-EC"/>
</dbReference>
<evidence type="ECO:0000256" key="1">
    <source>
        <dbReference type="ARBA" id="ARBA00022605"/>
    </source>
</evidence>
<dbReference type="AlphaFoldDB" id="A0A380CAA9"/>
<dbReference type="SUPFAM" id="SSF51161">
    <property type="entry name" value="Trimeric LpxA-like enzymes"/>
    <property type="match status" value="1"/>
</dbReference>
<dbReference type="EMBL" id="UGYW01000002">
    <property type="protein sequence ID" value="SUJ16431.1"/>
    <property type="molecule type" value="Genomic_DNA"/>
</dbReference>
<proteinExistence type="predicted"/>
<evidence type="ECO:0000313" key="5">
    <source>
        <dbReference type="Proteomes" id="UP000254893"/>
    </source>
</evidence>
<sequence>MSADKNMESFYDHLYAKQLEVQDMPSNKRIAQWAMNLLHLLFPERNSNSYQSVEEIRVAFQQSENELFDLLIRTKACSQCDNQEISRVFFTCLPGLYEIMLTDARSIVAGDPAAKSIREVIRTYPGFMAISVFRLANQLHKQGVPLIPRILTEYAHSKTGIDIHPGATIGQYLYIDHGTGLVIGETSVIGDHVKLYQGVTLGALSVEKNMANLKRHPTIEDHVIIYSGATILGGETVIGHHSIIGGNVWLTSSIDPYTTVYHQANSKFVDAKPLT</sequence>
<dbReference type="GO" id="GO:0008652">
    <property type="term" value="P:amino acid biosynthetic process"/>
    <property type="evidence" value="ECO:0007669"/>
    <property type="project" value="UniProtKB-KW"/>
</dbReference>
<keyword evidence="2 4" id="KW-0808">Transferase</keyword>
<dbReference type="PANTHER" id="PTHR42811">
    <property type="entry name" value="SERINE ACETYLTRANSFERASE"/>
    <property type="match status" value="1"/>
</dbReference>
<organism evidence="4 5">
    <name type="scientific">Sphingobacterium spiritivorum</name>
    <name type="common">Flavobacterium spiritivorum</name>
    <dbReference type="NCBI Taxonomy" id="258"/>
    <lineage>
        <taxon>Bacteria</taxon>
        <taxon>Pseudomonadati</taxon>
        <taxon>Bacteroidota</taxon>
        <taxon>Sphingobacteriia</taxon>
        <taxon>Sphingobacteriales</taxon>
        <taxon>Sphingobacteriaceae</taxon>
        <taxon>Sphingobacterium</taxon>
    </lineage>
</organism>
<dbReference type="CDD" id="cd03354">
    <property type="entry name" value="LbH_SAT"/>
    <property type="match status" value="1"/>
</dbReference>
<protein>
    <submittedName>
        <fullName evidence="4">Serine acetyltransferase</fullName>
        <ecNumber evidence="4">2.3.1.30</ecNumber>
    </submittedName>
</protein>
<evidence type="ECO:0000256" key="2">
    <source>
        <dbReference type="ARBA" id="ARBA00022679"/>
    </source>
</evidence>
<name>A0A380CAA9_SPHSI</name>
<dbReference type="Gene3D" id="1.10.3130.10">
    <property type="entry name" value="serine acetyltransferase, domain 1"/>
    <property type="match status" value="1"/>
</dbReference>
<dbReference type="RefSeq" id="WP_003011546.1">
    <property type="nucleotide sequence ID" value="NZ_CP068082.1"/>
</dbReference>